<evidence type="ECO:0000313" key="4">
    <source>
        <dbReference type="EMBL" id="CAK0797991.1"/>
    </source>
</evidence>
<dbReference type="SUPFAM" id="SSF54928">
    <property type="entry name" value="RNA-binding domain, RBD"/>
    <property type="match status" value="1"/>
</dbReference>
<organism evidence="4 5">
    <name type="scientific">Prorocentrum cordatum</name>
    <dbReference type="NCBI Taxonomy" id="2364126"/>
    <lineage>
        <taxon>Eukaryota</taxon>
        <taxon>Sar</taxon>
        <taxon>Alveolata</taxon>
        <taxon>Dinophyceae</taxon>
        <taxon>Prorocentrales</taxon>
        <taxon>Prorocentraceae</taxon>
        <taxon>Prorocentrum</taxon>
    </lineage>
</organism>
<name>A0ABN9Q1C7_9DINO</name>
<dbReference type="Gene3D" id="3.30.70.330">
    <property type="match status" value="1"/>
</dbReference>
<feature type="non-terminal residue" evidence="4">
    <location>
        <position position="150"/>
    </location>
</feature>
<comment type="caution">
    <text evidence="4">The sequence shown here is derived from an EMBL/GenBank/DDBJ whole genome shotgun (WGS) entry which is preliminary data.</text>
</comment>
<dbReference type="CDD" id="cd00590">
    <property type="entry name" value="RRM_SF"/>
    <property type="match status" value="1"/>
</dbReference>
<gene>
    <name evidence="4" type="ORF">PCOR1329_LOCUS6908</name>
</gene>
<dbReference type="Proteomes" id="UP001189429">
    <property type="component" value="Unassembled WGS sequence"/>
</dbReference>
<proteinExistence type="predicted"/>
<reference evidence="4" key="1">
    <citation type="submission" date="2023-10" db="EMBL/GenBank/DDBJ databases">
        <authorList>
            <person name="Chen Y."/>
            <person name="Shah S."/>
            <person name="Dougan E. K."/>
            <person name="Thang M."/>
            <person name="Chan C."/>
        </authorList>
    </citation>
    <scope>NUCLEOTIDE SEQUENCE [LARGE SCALE GENOMIC DNA]</scope>
</reference>
<dbReference type="PROSITE" id="PS50102">
    <property type="entry name" value="RRM"/>
    <property type="match status" value="1"/>
</dbReference>
<feature type="domain" description="RRM" evidence="3">
    <location>
        <begin position="83"/>
        <end position="150"/>
    </location>
</feature>
<evidence type="ECO:0000256" key="2">
    <source>
        <dbReference type="SAM" id="MobiDB-lite"/>
    </source>
</evidence>
<protein>
    <recommendedName>
        <fullName evidence="3">RRM domain-containing protein</fullName>
    </recommendedName>
</protein>
<evidence type="ECO:0000259" key="3">
    <source>
        <dbReference type="PROSITE" id="PS50102"/>
    </source>
</evidence>
<feature type="region of interest" description="Disordered" evidence="2">
    <location>
        <begin position="1"/>
        <end position="83"/>
    </location>
</feature>
<feature type="compositionally biased region" description="Low complexity" evidence="2">
    <location>
        <begin position="49"/>
        <end position="73"/>
    </location>
</feature>
<accession>A0ABN9Q1C7</accession>
<evidence type="ECO:0000313" key="5">
    <source>
        <dbReference type="Proteomes" id="UP001189429"/>
    </source>
</evidence>
<dbReference type="EMBL" id="CAUYUJ010001867">
    <property type="protein sequence ID" value="CAK0797991.1"/>
    <property type="molecule type" value="Genomic_DNA"/>
</dbReference>
<dbReference type="InterPro" id="IPR000504">
    <property type="entry name" value="RRM_dom"/>
</dbReference>
<dbReference type="Pfam" id="PF00076">
    <property type="entry name" value="RRM_1"/>
    <property type="match status" value="1"/>
</dbReference>
<keyword evidence="5" id="KW-1185">Reference proteome</keyword>
<sequence>VRGRGSSMYDPAVARHLPPAPEPGVGGPVRRARESRRATPYAAAPPEPAAAKRQQRPRGGAASAAAAWRGQPGQFDGLDSSGPAVFVRNLPQGATERQLREIFSEAGLVAAVEVDAGPMCTATVRFLRQAAAFEAERRFHGRWLLGAQLK</sequence>
<feature type="non-terminal residue" evidence="4">
    <location>
        <position position="1"/>
    </location>
</feature>
<dbReference type="SMART" id="SM00360">
    <property type="entry name" value="RRM"/>
    <property type="match status" value="1"/>
</dbReference>
<dbReference type="InterPro" id="IPR035979">
    <property type="entry name" value="RBD_domain_sf"/>
</dbReference>
<dbReference type="InterPro" id="IPR012677">
    <property type="entry name" value="Nucleotide-bd_a/b_plait_sf"/>
</dbReference>
<evidence type="ECO:0000256" key="1">
    <source>
        <dbReference type="PROSITE-ProRule" id="PRU00176"/>
    </source>
</evidence>
<keyword evidence="1" id="KW-0694">RNA-binding</keyword>